<reference evidence="1" key="1">
    <citation type="submission" date="2018-05" db="EMBL/GenBank/DDBJ databases">
        <authorList>
            <person name="Lanie J.A."/>
            <person name="Ng W.-L."/>
            <person name="Kazmierczak K.M."/>
            <person name="Andrzejewski T.M."/>
            <person name="Davidsen T.M."/>
            <person name="Wayne K.J."/>
            <person name="Tettelin H."/>
            <person name="Glass J.I."/>
            <person name="Rusch D."/>
            <person name="Podicherti R."/>
            <person name="Tsui H.-C.T."/>
            <person name="Winkler M.E."/>
        </authorList>
    </citation>
    <scope>NUCLEOTIDE SEQUENCE</scope>
</reference>
<feature type="non-terminal residue" evidence="1">
    <location>
        <position position="1"/>
    </location>
</feature>
<dbReference type="Gene3D" id="3.90.1300.10">
    <property type="entry name" value="Amidase signature (AS) domain"/>
    <property type="match status" value="1"/>
</dbReference>
<evidence type="ECO:0008006" key="2">
    <source>
        <dbReference type="Google" id="ProtNLM"/>
    </source>
</evidence>
<sequence length="64" mass="7011">SYRGFFSLVSGPALSICCGFTSEGDNKLPLGIQIAGRPFDEAGVMNIAYAYEQNTNWHLERPSL</sequence>
<dbReference type="AlphaFoldDB" id="A0A382RN54"/>
<gene>
    <name evidence="1" type="ORF">METZ01_LOCUS351371</name>
</gene>
<organism evidence="1">
    <name type="scientific">marine metagenome</name>
    <dbReference type="NCBI Taxonomy" id="408172"/>
    <lineage>
        <taxon>unclassified sequences</taxon>
        <taxon>metagenomes</taxon>
        <taxon>ecological metagenomes</taxon>
    </lineage>
</organism>
<accession>A0A382RN54</accession>
<proteinExistence type="predicted"/>
<dbReference type="SUPFAM" id="SSF75304">
    <property type="entry name" value="Amidase signature (AS) enzymes"/>
    <property type="match status" value="1"/>
</dbReference>
<name>A0A382RN54_9ZZZZ</name>
<dbReference type="EMBL" id="UINC01122602">
    <property type="protein sequence ID" value="SVC98517.1"/>
    <property type="molecule type" value="Genomic_DNA"/>
</dbReference>
<dbReference type="InterPro" id="IPR036928">
    <property type="entry name" value="AS_sf"/>
</dbReference>
<protein>
    <recommendedName>
        <fullName evidence="2">Amidase domain-containing protein</fullName>
    </recommendedName>
</protein>
<evidence type="ECO:0000313" key="1">
    <source>
        <dbReference type="EMBL" id="SVC98517.1"/>
    </source>
</evidence>